<comment type="caution">
    <text evidence="2">The sequence shown here is derived from an EMBL/GenBank/DDBJ whole genome shotgun (WGS) entry which is preliminary data.</text>
</comment>
<feature type="transmembrane region" description="Helical" evidence="1">
    <location>
        <begin position="90"/>
        <end position="118"/>
    </location>
</feature>
<organism evidence="2 3">
    <name type="scientific">Halovenus carboxidivorans</name>
    <dbReference type="NCBI Taxonomy" id="2692199"/>
    <lineage>
        <taxon>Archaea</taxon>
        <taxon>Methanobacteriati</taxon>
        <taxon>Methanobacteriota</taxon>
        <taxon>Stenosarchaea group</taxon>
        <taxon>Halobacteria</taxon>
        <taxon>Halobacteriales</taxon>
        <taxon>Haloarculaceae</taxon>
        <taxon>Halovenus</taxon>
    </lineage>
</organism>
<proteinExistence type="predicted"/>
<feature type="transmembrane region" description="Helical" evidence="1">
    <location>
        <begin position="370"/>
        <end position="396"/>
    </location>
</feature>
<dbReference type="EMBL" id="WUUT01000005">
    <property type="protein sequence ID" value="MXR52526.1"/>
    <property type="molecule type" value="Genomic_DNA"/>
</dbReference>
<feature type="transmembrane region" description="Helical" evidence="1">
    <location>
        <begin position="403"/>
        <end position="422"/>
    </location>
</feature>
<name>A0A6B0T8H6_9EURY</name>
<feature type="transmembrane region" description="Helical" evidence="1">
    <location>
        <begin position="469"/>
        <end position="488"/>
    </location>
</feature>
<feature type="transmembrane region" description="Helical" evidence="1">
    <location>
        <begin position="184"/>
        <end position="204"/>
    </location>
</feature>
<reference evidence="2 3" key="1">
    <citation type="submission" date="2019-12" db="EMBL/GenBank/DDBJ databases">
        <title>Isolation and characterization of three novel carbon monoxide-oxidizing members of Halobacteria from salione crusts and soils.</title>
        <authorList>
            <person name="Myers M.R."/>
            <person name="King G.M."/>
        </authorList>
    </citation>
    <scope>NUCLEOTIDE SEQUENCE [LARGE SCALE GENOMIC DNA]</scope>
    <source>
        <strain evidence="2 3">WSH3</strain>
    </source>
</reference>
<feature type="transmembrane region" description="Helical" evidence="1">
    <location>
        <begin position="53"/>
        <end position="78"/>
    </location>
</feature>
<feature type="transmembrane region" description="Helical" evidence="1">
    <location>
        <begin position="21"/>
        <end position="41"/>
    </location>
</feature>
<dbReference type="RefSeq" id="WP_159764658.1">
    <property type="nucleotide sequence ID" value="NZ_WUUT01000005.1"/>
</dbReference>
<feature type="transmembrane region" description="Helical" evidence="1">
    <location>
        <begin position="317"/>
        <end position="336"/>
    </location>
</feature>
<keyword evidence="1" id="KW-1133">Transmembrane helix</keyword>
<keyword evidence="3" id="KW-1185">Reference proteome</keyword>
<dbReference type="Proteomes" id="UP000466535">
    <property type="component" value="Unassembled WGS sequence"/>
</dbReference>
<gene>
    <name evidence="2" type="ORF">GRX03_13025</name>
</gene>
<feature type="transmembrane region" description="Helical" evidence="1">
    <location>
        <begin position="428"/>
        <end position="448"/>
    </location>
</feature>
<accession>A0A6B0T8H6</accession>
<evidence type="ECO:0000313" key="3">
    <source>
        <dbReference type="Proteomes" id="UP000466535"/>
    </source>
</evidence>
<keyword evidence="1" id="KW-0812">Transmembrane</keyword>
<evidence type="ECO:0000313" key="2">
    <source>
        <dbReference type="EMBL" id="MXR52526.1"/>
    </source>
</evidence>
<keyword evidence="1" id="KW-0472">Membrane</keyword>
<protein>
    <submittedName>
        <fullName evidence="2">Uncharacterized protein</fullName>
    </submittedName>
</protein>
<feature type="transmembrane region" description="Helical" evidence="1">
    <location>
        <begin position="494"/>
        <end position="516"/>
    </location>
</feature>
<feature type="transmembrane region" description="Helical" evidence="1">
    <location>
        <begin position="269"/>
        <end position="296"/>
    </location>
</feature>
<dbReference type="InterPro" id="IPR055941">
    <property type="entry name" value="DUF7519"/>
</dbReference>
<evidence type="ECO:0000256" key="1">
    <source>
        <dbReference type="SAM" id="Phobius"/>
    </source>
</evidence>
<sequence>MLAIGLGAVAGGLLFREVLELWAPVVMGVVGILCLAACFALTDHGETSPGRGFALGLLAIPVGIGFIGGIFGTTLLLVGSQFPVPSSPLISVAILEILGGLSIVIGCTIALFGFVLGWRDILDEPSLRAYTRIAFVTASAPVTTGLVLFVRVALGGAPSASQSPFGQVLARSVRVVFAPRLTHLHLGSFLFVFTVTGVSVLLFLRQVPVADLLAGDGNRSRYRTVSRLTSGLRAAVSLTGVAMVPAIVIEASVPPGQLQAALGPGLYAAIQSVTTAGALRVLLFGVVVVTVGWILVDSLLRQWAEWSEPGGSQWLGPFAAGCLLTVVAAATAGRVFDRILTETTARLPSSLALEVQSRVLPVVTVYGETAVVVLLAGVLVALAGVIGLSSWSAVYLGYLTDDGAGFSIASGGLLLGAIGLVVQGGPTWLVLGTVVVSLAVWDIGNFGAELDREIGPGESRAVEIVHASATLLVGAVALAAAFALLSVAPDSVSASPRATLAVACLGGGFIALSLALRDSVLG</sequence>
<dbReference type="Pfam" id="PF24363">
    <property type="entry name" value="DUF7519"/>
    <property type="match status" value="1"/>
</dbReference>
<dbReference type="AlphaFoldDB" id="A0A6B0T8H6"/>
<feature type="transmembrane region" description="Helical" evidence="1">
    <location>
        <begin position="130"/>
        <end position="154"/>
    </location>
</feature>